<evidence type="ECO:0000313" key="1">
    <source>
        <dbReference type="EMBL" id="PRP84824.1"/>
    </source>
</evidence>
<name>A0A2P6NLJ2_9EUKA</name>
<reference evidence="1 2" key="1">
    <citation type="journal article" date="2018" name="Genome Biol. Evol.">
        <title>Multiple Roots of Fruiting Body Formation in Amoebozoa.</title>
        <authorList>
            <person name="Hillmann F."/>
            <person name="Forbes G."/>
            <person name="Novohradska S."/>
            <person name="Ferling I."/>
            <person name="Riege K."/>
            <person name="Groth M."/>
            <person name="Westermann M."/>
            <person name="Marz M."/>
            <person name="Spaller T."/>
            <person name="Winckler T."/>
            <person name="Schaap P."/>
            <person name="Glockner G."/>
        </authorList>
    </citation>
    <scope>NUCLEOTIDE SEQUENCE [LARGE SCALE GENOMIC DNA]</scope>
    <source>
        <strain evidence="1 2">Jena</strain>
    </source>
</reference>
<comment type="caution">
    <text evidence="1">The sequence shown here is derived from an EMBL/GenBank/DDBJ whole genome shotgun (WGS) entry which is preliminary data.</text>
</comment>
<organism evidence="1 2">
    <name type="scientific">Planoprotostelium fungivorum</name>
    <dbReference type="NCBI Taxonomy" id="1890364"/>
    <lineage>
        <taxon>Eukaryota</taxon>
        <taxon>Amoebozoa</taxon>
        <taxon>Evosea</taxon>
        <taxon>Variosea</taxon>
        <taxon>Cavosteliida</taxon>
        <taxon>Cavosteliaceae</taxon>
        <taxon>Planoprotostelium</taxon>
    </lineage>
</organism>
<sequence>MVPFRLMEPLRGRQRKSYDRETRFISPRPVVILSQDSELVGRIQNCVINVQLCDGEGSPLSQEHISGPHGVEAVLSLTYFRTPPLALKISHLLEDQSATLSFDIECTMQGGQIIRANIMTDPFVFIRDRKPRRGQTRSASPSSGSD</sequence>
<dbReference type="AlphaFoldDB" id="A0A2P6NLJ2"/>
<accession>A0A2P6NLJ2</accession>
<evidence type="ECO:0000313" key="2">
    <source>
        <dbReference type="Proteomes" id="UP000241769"/>
    </source>
</evidence>
<dbReference type="EMBL" id="MDYQ01000056">
    <property type="protein sequence ID" value="PRP84824.1"/>
    <property type="molecule type" value="Genomic_DNA"/>
</dbReference>
<dbReference type="InParanoid" id="A0A2P6NLJ2"/>
<protein>
    <submittedName>
        <fullName evidence="1">Uncharacterized protein</fullName>
    </submittedName>
</protein>
<gene>
    <name evidence="1" type="ORF">PROFUN_07478</name>
</gene>
<proteinExistence type="predicted"/>
<keyword evidence="2" id="KW-1185">Reference proteome</keyword>
<dbReference type="Proteomes" id="UP000241769">
    <property type="component" value="Unassembled WGS sequence"/>
</dbReference>